<dbReference type="EMBL" id="FOFD01000001">
    <property type="protein sequence ID" value="SEQ05521.1"/>
    <property type="molecule type" value="Genomic_DNA"/>
</dbReference>
<proteinExistence type="predicted"/>
<dbReference type="InterPro" id="IPR000157">
    <property type="entry name" value="TIR_dom"/>
</dbReference>
<dbReference type="GO" id="GO:0007165">
    <property type="term" value="P:signal transduction"/>
    <property type="evidence" value="ECO:0007669"/>
    <property type="project" value="InterPro"/>
</dbReference>
<dbReference type="RefSeq" id="WP_090614604.1">
    <property type="nucleotide sequence ID" value="NZ_FOFD01000001.1"/>
</dbReference>
<evidence type="ECO:0000313" key="3">
    <source>
        <dbReference type="Proteomes" id="UP000199114"/>
    </source>
</evidence>
<name>A0A1H9CWK3_9EURY</name>
<accession>A0A1H9CWK3</accession>
<dbReference type="Gene3D" id="3.40.50.10140">
    <property type="entry name" value="Toll/interleukin-1 receptor homology (TIR) domain"/>
    <property type="match status" value="1"/>
</dbReference>
<dbReference type="InterPro" id="IPR035897">
    <property type="entry name" value="Toll_tir_struct_dom_sf"/>
</dbReference>
<keyword evidence="2" id="KW-0808">Transferase</keyword>
<reference evidence="3" key="1">
    <citation type="submission" date="2016-10" db="EMBL/GenBank/DDBJ databases">
        <authorList>
            <person name="Varghese N."/>
            <person name="Submissions S."/>
        </authorList>
    </citation>
    <scope>NUCLEOTIDE SEQUENCE [LARGE SCALE GENOMIC DNA]</scope>
    <source>
        <strain evidence="3">DSM 25055</strain>
    </source>
</reference>
<evidence type="ECO:0000313" key="2">
    <source>
        <dbReference type="EMBL" id="SEQ05521.1"/>
    </source>
</evidence>
<dbReference type="Proteomes" id="UP000199114">
    <property type="component" value="Unassembled WGS sequence"/>
</dbReference>
<feature type="domain" description="TIR" evidence="1">
    <location>
        <begin position="6"/>
        <end position="92"/>
    </location>
</feature>
<sequence>MTGEQVYVSHAPGDLELVQDLFSTVKNFPFGVHIALEEIESGRSRKRLEGRLANSDVVVAVLTEDAVENRWINQEMGYAVAKGIPVLPLYDDGIGRRGFVSDIEGVVIDRHNLSFTIFNLLCRLRSELAPLGALSVPNWYIRFPCTVPDCGHPVTLELEQGQTKLWKLHSHGKHLTASCEVCESTYYFNPATIGFVGREDGIAPQSSSQSRS</sequence>
<dbReference type="AlphaFoldDB" id="A0A1H9CWK3"/>
<keyword evidence="3" id="KW-1185">Reference proteome</keyword>
<dbReference type="GO" id="GO:0016740">
    <property type="term" value="F:transferase activity"/>
    <property type="evidence" value="ECO:0007669"/>
    <property type="project" value="UniProtKB-KW"/>
</dbReference>
<organism evidence="2 3">
    <name type="scientific">Natrinema salaciae</name>
    <dbReference type="NCBI Taxonomy" id="1186196"/>
    <lineage>
        <taxon>Archaea</taxon>
        <taxon>Methanobacteriati</taxon>
        <taxon>Methanobacteriota</taxon>
        <taxon>Stenosarchaea group</taxon>
        <taxon>Halobacteria</taxon>
        <taxon>Halobacteriales</taxon>
        <taxon>Natrialbaceae</taxon>
        <taxon>Natrinema</taxon>
    </lineage>
</organism>
<dbReference type="OrthoDB" id="240616at2157"/>
<dbReference type="Pfam" id="PF13676">
    <property type="entry name" value="TIR_2"/>
    <property type="match status" value="1"/>
</dbReference>
<evidence type="ECO:0000259" key="1">
    <source>
        <dbReference type="Pfam" id="PF13676"/>
    </source>
</evidence>
<dbReference type="SUPFAM" id="SSF52200">
    <property type="entry name" value="Toll/Interleukin receptor TIR domain"/>
    <property type="match status" value="1"/>
</dbReference>
<gene>
    <name evidence="2" type="ORF">SAMN04489841_1176</name>
</gene>
<protein>
    <submittedName>
        <fullName evidence="2">Nucleoside 2-deoxyribosyltransferase</fullName>
    </submittedName>
</protein>
<dbReference type="STRING" id="1186196.SAMN04489841_1176"/>